<dbReference type="InterPro" id="IPR036249">
    <property type="entry name" value="Thioredoxin-like_sf"/>
</dbReference>
<name>A0ABT7XUJ0_9NEIS</name>
<dbReference type="PANTHER" id="PTHR13887:SF51">
    <property type="entry name" value="DSBA FAMILY PROTEIN"/>
    <property type="match status" value="1"/>
</dbReference>
<protein>
    <submittedName>
        <fullName evidence="2">DsbA family protein</fullName>
    </submittedName>
</protein>
<dbReference type="CDD" id="cd03025">
    <property type="entry name" value="DsbA_FrnE_like"/>
    <property type="match status" value="1"/>
</dbReference>
<keyword evidence="3" id="KW-1185">Reference proteome</keyword>
<dbReference type="Proteomes" id="UP001168540">
    <property type="component" value="Unassembled WGS sequence"/>
</dbReference>
<dbReference type="Pfam" id="PF01323">
    <property type="entry name" value="DSBA"/>
    <property type="match status" value="1"/>
</dbReference>
<feature type="domain" description="DSBA-like thioredoxin" evidence="1">
    <location>
        <begin position="10"/>
        <end position="186"/>
    </location>
</feature>
<gene>
    <name evidence="2" type="ORF">QU481_21435</name>
</gene>
<dbReference type="Gene3D" id="3.40.30.10">
    <property type="entry name" value="Glutaredoxin"/>
    <property type="match status" value="1"/>
</dbReference>
<comment type="caution">
    <text evidence="2">The sequence shown here is derived from an EMBL/GenBank/DDBJ whole genome shotgun (WGS) entry which is preliminary data.</text>
</comment>
<evidence type="ECO:0000313" key="2">
    <source>
        <dbReference type="EMBL" id="MDN0077395.1"/>
    </source>
</evidence>
<reference evidence="2" key="1">
    <citation type="submission" date="2023-06" db="EMBL/GenBank/DDBJ databases">
        <authorList>
            <person name="Zhang S."/>
        </authorList>
    </citation>
    <scope>NUCLEOTIDE SEQUENCE</scope>
    <source>
        <strain evidence="2">SG2303</strain>
    </source>
</reference>
<organism evidence="2 3">
    <name type="scientific">Crenobacter oryzisoli</name>
    <dbReference type="NCBI Taxonomy" id="3056844"/>
    <lineage>
        <taxon>Bacteria</taxon>
        <taxon>Pseudomonadati</taxon>
        <taxon>Pseudomonadota</taxon>
        <taxon>Betaproteobacteria</taxon>
        <taxon>Neisseriales</taxon>
        <taxon>Neisseriaceae</taxon>
        <taxon>Crenobacter</taxon>
    </lineage>
</organism>
<evidence type="ECO:0000259" key="1">
    <source>
        <dbReference type="Pfam" id="PF01323"/>
    </source>
</evidence>
<dbReference type="PANTHER" id="PTHR13887">
    <property type="entry name" value="GLUTATHIONE S-TRANSFERASE KAPPA"/>
    <property type="match status" value="1"/>
</dbReference>
<dbReference type="InterPro" id="IPR001853">
    <property type="entry name" value="DSBA-like_thioredoxin_dom"/>
</dbReference>
<dbReference type="SUPFAM" id="SSF52833">
    <property type="entry name" value="Thioredoxin-like"/>
    <property type="match status" value="1"/>
</dbReference>
<sequence>MQQATLHYIYDPFCGWCYAAAPLVHVAASLPGLHIALHGGGMMAGANRQPVTDALRRYVIPHDQRIAALTGQPFGDVYFDGLLRDAGAVFDSEPPIAAVLAAESMAGRGLALLERLQRAHYVEGRRIAEPAALVELTTELGLDQAEFSAALNAGSEGKVLRHIAASRELLARVGGQGFPTLVLERGGHFERLELGAYLGSPDAWLAMLCQ</sequence>
<dbReference type="RefSeq" id="WP_289832035.1">
    <property type="nucleotide sequence ID" value="NZ_JAUEDK010000065.1"/>
</dbReference>
<dbReference type="EMBL" id="JAUEDK010000065">
    <property type="protein sequence ID" value="MDN0077395.1"/>
    <property type="molecule type" value="Genomic_DNA"/>
</dbReference>
<proteinExistence type="predicted"/>
<evidence type="ECO:0000313" key="3">
    <source>
        <dbReference type="Proteomes" id="UP001168540"/>
    </source>
</evidence>
<accession>A0ABT7XUJ0</accession>